<proteinExistence type="predicted"/>
<reference evidence="3 4" key="1">
    <citation type="submission" date="2021-05" db="EMBL/GenBank/DDBJ databases">
        <title>A Polyphasic approach of four new species of the genus Ohtaekwangia: Ohtaekwangia histidinii sp. nov., Ohtaekwangia cretensis sp. nov., Ohtaekwangia indiensis sp. nov., Ohtaekwangia reichenbachii sp. nov. from diverse environment.</title>
        <authorList>
            <person name="Octaviana S."/>
        </authorList>
    </citation>
    <scope>NUCLEOTIDE SEQUENCE [LARGE SCALE GENOMIC DNA]</scope>
    <source>
        <strain evidence="3 4">PWU20</strain>
    </source>
</reference>
<protein>
    <submittedName>
        <fullName evidence="3">NAD(P)H-binding protein</fullName>
    </submittedName>
</protein>
<dbReference type="Gene3D" id="3.90.25.10">
    <property type="entry name" value="UDP-galactose 4-epimerase, domain 1"/>
    <property type="match status" value="1"/>
</dbReference>
<dbReference type="InterPro" id="IPR051604">
    <property type="entry name" value="Ergot_Alk_Oxidoreductase"/>
</dbReference>
<evidence type="ECO:0000259" key="2">
    <source>
        <dbReference type="Pfam" id="PF05368"/>
    </source>
</evidence>
<keyword evidence="1" id="KW-1133">Transmembrane helix</keyword>
<sequence length="294" mass="32375">MKIALTGSLGNISRPLSQQLIKHGHDVTIISSSAERVKEIERLGATAAIGKVDDINFLSTVFRGSDAVYCMIPPNFGHANQLTYYESQGNNYAAAIRQSEVKRVIHLSSYGAHLPSGTGLINGSYRCEQILNSIPKIQLTHIRPTYFYYNLLAFIHMIKAVGFIGAVYGGEDKLPMVSPADIAEAIAEEIETGNNFKAIRYVSSDERTCSEVAEVLGNAIGIPTLKWIALPKDQVLKALLERSMPENVALNLVELGEALHTGRLSEHFEQNKPALAKVKLEDYANEFSEIYHSK</sequence>
<comment type="caution">
    <text evidence="3">The sequence shown here is derived from an EMBL/GenBank/DDBJ whole genome shotgun (WGS) entry which is preliminary data.</text>
</comment>
<dbReference type="SUPFAM" id="SSF51735">
    <property type="entry name" value="NAD(P)-binding Rossmann-fold domains"/>
    <property type="match status" value="1"/>
</dbReference>
<dbReference type="InterPro" id="IPR036291">
    <property type="entry name" value="NAD(P)-bd_dom_sf"/>
</dbReference>
<feature type="transmembrane region" description="Helical" evidence="1">
    <location>
        <begin position="146"/>
        <end position="168"/>
    </location>
</feature>
<evidence type="ECO:0000313" key="4">
    <source>
        <dbReference type="Proteomes" id="UP000772618"/>
    </source>
</evidence>
<keyword evidence="1" id="KW-0472">Membrane</keyword>
<accession>A0ABS5VK33</accession>
<dbReference type="RefSeq" id="WP_254151491.1">
    <property type="nucleotide sequence ID" value="NZ_JAHESD010000001.1"/>
</dbReference>
<gene>
    <name evidence="3" type="ORF">KK060_00775</name>
</gene>
<dbReference type="Pfam" id="PF05368">
    <property type="entry name" value="NmrA"/>
    <property type="match status" value="1"/>
</dbReference>
<keyword evidence="4" id="KW-1185">Reference proteome</keyword>
<dbReference type="Gene3D" id="3.40.50.720">
    <property type="entry name" value="NAD(P)-binding Rossmann-like Domain"/>
    <property type="match status" value="1"/>
</dbReference>
<dbReference type="InterPro" id="IPR008030">
    <property type="entry name" value="NmrA-like"/>
</dbReference>
<keyword evidence="1" id="KW-0812">Transmembrane</keyword>
<dbReference type="PANTHER" id="PTHR43162:SF1">
    <property type="entry name" value="PRESTALK A DIFFERENTIATION PROTEIN A"/>
    <property type="match status" value="1"/>
</dbReference>
<name>A0ABS5VK33_9BACT</name>
<dbReference type="Proteomes" id="UP000772618">
    <property type="component" value="Unassembled WGS sequence"/>
</dbReference>
<evidence type="ECO:0000256" key="1">
    <source>
        <dbReference type="SAM" id="Phobius"/>
    </source>
</evidence>
<evidence type="ECO:0000313" key="3">
    <source>
        <dbReference type="EMBL" id="MBT1701792.1"/>
    </source>
</evidence>
<dbReference type="EMBL" id="JAHESD010000001">
    <property type="protein sequence ID" value="MBT1701792.1"/>
    <property type="molecule type" value="Genomic_DNA"/>
</dbReference>
<dbReference type="PANTHER" id="PTHR43162">
    <property type="match status" value="1"/>
</dbReference>
<organism evidence="3 4">
    <name type="scientific">Chryseosolibacter indicus</name>
    <dbReference type="NCBI Taxonomy" id="2782351"/>
    <lineage>
        <taxon>Bacteria</taxon>
        <taxon>Pseudomonadati</taxon>
        <taxon>Bacteroidota</taxon>
        <taxon>Cytophagia</taxon>
        <taxon>Cytophagales</taxon>
        <taxon>Chryseotaleaceae</taxon>
        <taxon>Chryseosolibacter</taxon>
    </lineage>
</organism>
<feature type="domain" description="NmrA-like" evidence="2">
    <location>
        <begin position="2"/>
        <end position="261"/>
    </location>
</feature>